<dbReference type="Pfam" id="PF00560">
    <property type="entry name" value="LRR_1"/>
    <property type="match status" value="2"/>
</dbReference>
<evidence type="ECO:0000256" key="1">
    <source>
        <dbReference type="ARBA" id="ARBA00004613"/>
    </source>
</evidence>
<dbReference type="Proteomes" id="UP000237347">
    <property type="component" value="Unassembled WGS sequence"/>
</dbReference>
<dbReference type="AlphaFoldDB" id="A0AAW0KH86"/>
<accession>A0AAW0KH86</accession>
<evidence type="ECO:0000313" key="7">
    <source>
        <dbReference type="Proteomes" id="UP000237347"/>
    </source>
</evidence>
<protein>
    <submittedName>
        <fullName evidence="6">Leucine-rich repeat extensin-like protein 3</fullName>
    </submittedName>
</protein>
<dbReference type="SUPFAM" id="SSF52058">
    <property type="entry name" value="L domain-like"/>
    <property type="match status" value="1"/>
</dbReference>
<dbReference type="InterPro" id="IPR001611">
    <property type="entry name" value="Leu-rich_rpt"/>
</dbReference>
<sequence>MVVCLTKFGTCKTPVFDVGGNLLTGPIPQSFGCLFAMEFLNLAHNQFYGTIPESLCRLSNAYNFSLSYNFFAKVGLVCRRFVEIYY</sequence>
<reference evidence="6 7" key="1">
    <citation type="journal article" date="2018" name="Sci. Data">
        <title>The draft genome sequence of cork oak.</title>
        <authorList>
            <person name="Ramos A.M."/>
            <person name="Usie A."/>
            <person name="Barbosa P."/>
            <person name="Barros P.M."/>
            <person name="Capote T."/>
            <person name="Chaves I."/>
            <person name="Simoes F."/>
            <person name="Abreu I."/>
            <person name="Carrasquinho I."/>
            <person name="Faro C."/>
            <person name="Guimaraes J.B."/>
            <person name="Mendonca D."/>
            <person name="Nobrega F."/>
            <person name="Rodrigues L."/>
            <person name="Saibo N.J.M."/>
            <person name="Varela M.C."/>
            <person name="Egas C."/>
            <person name="Matos J."/>
            <person name="Miguel C.M."/>
            <person name="Oliveira M.M."/>
            <person name="Ricardo C.P."/>
            <person name="Goncalves S."/>
        </authorList>
    </citation>
    <scope>NUCLEOTIDE SEQUENCE [LARGE SCALE GENOMIC DNA]</scope>
    <source>
        <strain evidence="7">cv. HL8</strain>
    </source>
</reference>
<keyword evidence="4" id="KW-0732">Signal</keyword>
<dbReference type="PANTHER" id="PTHR32093">
    <property type="entry name" value="LEUCINE-RICH REPEAT EXTENSIN-LIKE PROTEIN 3-RELATED"/>
    <property type="match status" value="1"/>
</dbReference>
<evidence type="ECO:0000256" key="3">
    <source>
        <dbReference type="ARBA" id="ARBA00022614"/>
    </source>
</evidence>
<keyword evidence="2" id="KW-0964">Secreted</keyword>
<keyword evidence="5" id="KW-0677">Repeat</keyword>
<name>A0AAW0KH86_QUESU</name>
<dbReference type="Gene3D" id="3.80.10.10">
    <property type="entry name" value="Ribonuclease Inhibitor"/>
    <property type="match status" value="1"/>
</dbReference>
<evidence type="ECO:0000256" key="2">
    <source>
        <dbReference type="ARBA" id="ARBA00022525"/>
    </source>
</evidence>
<keyword evidence="7" id="KW-1185">Reference proteome</keyword>
<dbReference type="InterPro" id="IPR051582">
    <property type="entry name" value="LRR_extensin-like_regulator"/>
</dbReference>
<evidence type="ECO:0000256" key="5">
    <source>
        <dbReference type="ARBA" id="ARBA00022737"/>
    </source>
</evidence>
<comment type="subcellular location">
    <subcellularLocation>
        <location evidence="1">Secreted</location>
    </subcellularLocation>
</comment>
<proteinExistence type="predicted"/>
<organism evidence="6 7">
    <name type="scientific">Quercus suber</name>
    <name type="common">Cork oak</name>
    <dbReference type="NCBI Taxonomy" id="58331"/>
    <lineage>
        <taxon>Eukaryota</taxon>
        <taxon>Viridiplantae</taxon>
        <taxon>Streptophyta</taxon>
        <taxon>Embryophyta</taxon>
        <taxon>Tracheophyta</taxon>
        <taxon>Spermatophyta</taxon>
        <taxon>Magnoliopsida</taxon>
        <taxon>eudicotyledons</taxon>
        <taxon>Gunneridae</taxon>
        <taxon>Pentapetalae</taxon>
        <taxon>rosids</taxon>
        <taxon>fabids</taxon>
        <taxon>Fagales</taxon>
        <taxon>Fagaceae</taxon>
        <taxon>Quercus</taxon>
    </lineage>
</organism>
<gene>
    <name evidence="6" type="primary">LRX3_0</name>
    <name evidence="6" type="ORF">CFP56_020582</name>
</gene>
<dbReference type="EMBL" id="PKMF04000318">
    <property type="protein sequence ID" value="KAK7837931.1"/>
    <property type="molecule type" value="Genomic_DNA"/>
</dbReference>
<dbReference type="PANTHER" id="PTHR32093:SF118">
    <property type="entry name" value="LEUCINE-RICH REPEAT-CONTAINING N-TERMINAL PLANT-TYPE DOMAIN-CONTAINING PROTEIN"/>
    <property type="match status" value="1"/>
</dbReference>
<evidence type="ECO:0000313" key="6">
    <source>
        <dbReference type="EMBL" id="KAK7837931.1"/>
    </source>
</evidence>
<comment type="caution">
    <text evidence="6">The sequence shown here is derived from an EMBL/GenBank/DDBJ whole genome shotgun (WGS) entry which is preliminary data.</text>
</comment>
<keyword evidence="3" id="KW-0433">Leucine-rich repeat</keyword>
<dbReference type="GO" id="GO:0005576">
    <property type="term" value="C:extracellular region"/>
    <property type="evidence" value="ECO:0007669"/>
    <property type="project" value="UniProtKB-SubCell"/>
</dbReference>
<dbReference type="InterPro" id="IPR032675">
    <property type="entry name" value="LRR_dom_sf"/>
</dbReference>
<evidence type="ECO:0000256" key="4">
    <source>
        <dbReference type="ARBA" id="ARBA00022729"/>
    </source>
</evidence>